<dbReference type="EMBL" id="CM044701">
    <property type="protein sequence ID" value="KAI5683318.1"/>
    <property type="molecule type" value="Genomic_DNA"/>
</dbReference>
<gene>
    <name evidence="1" type="ORF">M9H77_04546</name>
</gene>
<name>A0ACC0CEB5_CATRO</name>
<organism evidence="1 2">
    <name type="scientific">Catharanthus roseus</name>
    <name type="common">Madagascar periwinkle</name>
    <name type="synonym">Vinca rosea</name>
    <dbReference type="NCBI Taxonomy" id="4058"/>
    <lineage>
        <taxon>Eukaryota</taxon>
        <taxon>Viridiplantae</taxon>
        <taxon>Streptophyta</taxon>
        <taxon>Embryophyta</taxon>
        <taxon>Tracheophyta</taxon>
        <taxon>Spermatophyta</taxon>
        <taxon>Magnoliopsida</taxon>
        <taxon>eudicotyledons</taxon>
        <taxon>Gunneridae</taxon>
        <taxon>Pentapetalae</taxon>
        <taxon>asterids</taxon>
        <taxon>lamiids</taxon>
        <taxon>Gentianales</taxon>
        <taxon>Apocynaceae</taxon>
        <taxon>Rauvolfioideae</taxon>
        <taxon>Vinceae</taxon>
        <taxon>Catharanthinae</taxon>
        <taxon>Catharanthus</taxon>
    </lineage>
</organism>
<reference evidence="2" key="1">
    <citation type="journal article" date="2023" name="Nat. Plants">
        <title>Single-cell RNA sequencing provides a high-resolution roadmap for understanding the multicellular compartmentation of specialized metabolism.</title>
        <authorList>
            <person name="Sun S."/>
            <person name="Shen X."/>
            <person name="Li Y."/>
            <person name="Li Y."/>
            <person name="Wang S."/>
            <person name="Li R."/>
            <person name="Zhang H."/>
            <person name="Shen G."/>
            <person name="Guo B."/>
            <person name="Wei J."/>
            <person name="Xu J."/>
            <person name="St-Pierre B."/>
            <person name="Chen S."/>
            <person name="Sun C."/>
        </authorList>
    </citation>
    <scope>NUCLEOTIDE SEQUENCE [LARGE SCALE GENOMIC DNA]</scope>
</reference>
<protein>
    <submittedName>
        <fullName evidence="1">Uncharacterized protein</fullName>
    </submittedName>
</protein>
<comment type="caution">
    <text evidence="1">The sequence shown here is derived from an EMBL/GenBank/DDBJ whole genome shotgun (WGS) entry which is preliminary data.</text>
</comment>
<proteinExistence type="predicted"/>
<sequence>MKDIKKLQDLQDGNWNNGMHKIRKVNIKHEDEFLGLKMKQEFIQQHFNSYEASEILKVPLCDDWPRDEQIWAYNPTGRFTVCSSYKLVHQAKINVEDEECSSESAMEKFWTCLWGLSIAPKIKIPLWKKPRLLLGFTSGTLVNGVVRTPTSLQKGKVVIEEPQEDIRQIITHVHLNRRTNVTIPEGCHWRPPDLGYFKHNVDASWTTSKAGFGVLFEVTKAECVLHSQAPLQASSPEHAETIAVCEGLKLAERFGYSCFTIEIDCKGVINQLQSHSGALSPLEHKRRQIFTFIDRLQVLLSFARRNANVLVYLLTAKAISNYPSNIWMEVVPHVIAAAVQTGCLLI</sequence>
<evidence type="ECO:0000313" key="1">
    <source>
        <dbReference type="EMBL" id="KAI5683318.1"/>
    </source>
</evidence>
<evidence type="ECO:0000313" key="2">
    <source>
        <dbReference type="Proteomes" id="UP001060085"/>
    </source>
</evidence>
<keyword evidence="2" id="KW-1185">Reference proteome</keyword>
<dbReference type="Proteomes" id="UP001060085">
    <property type="component" value="Linkage Group LG01"/>
</dbReference>
<accession>A0ACC0CEB5</accession>